<sequence>MMTINVPIARPLVRLSDWLLEYGTVRNVILSGPVLHIHRTRIVITSSRDPSIRTRNFLNILTSLLPDSVKITRGKKSKKEIFERAINLGAIYLLFVLAKNGNPLRIIVYDLETFSIKYFFKLHGLSLPSDYNIPLYQIKRHNSVCIELNRCDFLRDFLVDMNIYNLSNNCDVIVNTRLVSNNICELLFTLSTKNIKFLKMLLEV</sequence>
<dbReference type="SUPFAM" id="SSF52954">
    <property type="entry name" value="Class II aaRS ABD-related"/>
    <property type="match status" value="1"/>
</dbReference>
<accession>C3MQ49</accession>
<evidence type="ECO:0000256" key="1">
    <source>
        <dbReference type="ARBA" id="ARBA00022517"/>
    </source>
</evidence>
<gene>
    <name evidence="4" type="ordered locus">LS215_1504</name>
</gene>
<dbReference type="EMBL" id="CP001399">
    <property type="protein sequence ID" value="ACP35512.1"/>
    <property type="molecule type" value="Genomic_DNA"/>
</dbReference>
<evidence type="ECO:0000259" key="3">
    <source>
        <dbReference type="PROSITE" id="PS50833"/>
    </source>
</evidence>
<dbReference type="HAMAP" id="MF_00699">
    <property type="entry name" value="BriX"/>
    <property type="match status" value="1"/>
</dbReference>
<dbReference type="Gene3D" id="3.40.50.10480">
    <property type="entry name" value="Probable brix-domain ribosomal biogenesis protein"/>
    <property type="match status" value="1"/>
</dbReference>
<dbReference type="InterPro" id="IPR007109">
    <property type="entry name" value="Brix"/>
</dbReference>
<evidence type="ECO:0000313" key="4">
    <source>
        <dbReference type="EMBL" id="ACP35512.1"/>
    </source>
</evidence>
<dbReference type="InterPro" id="IPR023548">
    <property type="entry name" value="Brix_dom_Rbsml_bgen_prot"/>
</dbReference>
<name>C3MQ49_SACI2</name>
<comment type="function">
    <text evidence="2">Probably involved in the biogenesis of the ribosome.</text>
</comment>
<keyword evidence="1 2" id="KW-0690">Ribosome biogenesis</keyword>
<dbReference type="KEGG" id="sis:LS215_1504"/>
<dbReference type="GO" id="GO:0019843">
    <property type="term" value="F:rRNA binding"/>
    <property type="evidence" value="ECO:0007669"/>
    <property type="project" value="InterPro"/>
</dbReference>
<reference evidence="4 5" key="1">
    <citation type="journal article" date="2009" name="Proc. Natl. Acad. Sci. U.S.A.">
        <title>Biogeography of the Sulfolobus islandicus pan-genome.</title>
        <authorList>
            <person name="Reno M.L."/>
            <person name="Held N.L."/>
            <person name="Fields C.J."/>
            <person name="Burke P.V."/>
            <person name="Whitaker R.J."/>
        </authorList>
    </citation>
    <scope>NUCLEOTIDE SEQUENCE [LARGE SCALE GENOMIC DNA]</scope>
    <source>
        <strain evidence="5">L.S.2.15 / Lassen #1</strain>
    </source>
</reference>
<proteinExistence type="inferred from homology"/>
<dbReference type="HOGENOM" id="CLU_118422_0_0_2"/>
<dbReference type="Proteomes" id="UP000001747">
    <property type="component" value="Chromosome"/>
</dbReference>
<feature type="domain" description="Brix" evidence="3">
    <location>
        <begin position="40"/>
        <end position="204"/>
    </location>
</feature>
<dbReference type="SMART" id="SM00879">
    <property type="entry name" value="Brix"/>
    <property type="match status" value="1"/>
</dbReference>
<protein>
    <recommendedName>
        <fullName evidence="2">Probable Brix domain-containing ribosomal biogenesis protein</fullName>
    </recommendedName>
</protein>
<dbReference type="PROSITE" id="PS50833">
    <property type="entry name" value="BRIX"/>
    <property type="match status" value="1"/>
</dbReference>
<evidence type="ECO:0000313" key="5">
    <source>
        <dbReference type="Proteomes" id="UP000001747"/>
    </source>
</evidence>
<evidence type="ECO:0000256" key="2">
    <source>
        <dbReference type="HAMAP-Rule" id="MF_00699"/>
    </source>
</evidence>
<dbReference type="GO" id="GO:0006364">
    <property type="term" value="P:rRNA processing"/>
    <property type="evidence" value="ECO:0007669"/>
    <property type="project" value="InterPro"/>
</dbReference>
<organism evidence="4 5">
    <name type="scientific">Saccharolobus islandicus (strain L.S.2.15 / Lassen #1)</name>
    <name type="common">Sulfolobus islandicus</name>
    <dbReference type="NCBI Taxonomy" id="429572"/>
    <lineage>
        <taxon>Archaea</taxon>
        <taxon>Thermoproteota</taxon>
        <taxon>Thermoprotei</taxon>
        <taxon>Sulfolobales</taxon>
        <taxon>Sulfolobaceae</taxon>
        <taxon>Saccharolobus</taxon>
    </lineage>
</organism>
<dbReference type="AlphaFoldDB" id="C3MQ49"/>